<dbReference type="OrthoDB" id="3697642at2"/>
<protein>
    <recommendedName>
        <fullName evidence="4">SdpI family protein</fullName>
    </recommendedName>
</protein>
<feature type="transmembrane region" description="Helical" evidence="1">
    <location>
        <begin position="63"/>
        <end position="81"/>
    </location>
</feature>
<dbReference type="KEGG" id="aey:CDG81_23015"/>
<dbReference type="AlphaFoldDB" id="A0A223RXQ7"/>
<accession>A0A223RXQ7</accession>
<dbReference type="Pfam" id="PF13630">
    <property type="entry name" value="SdpI"/>
    <property type="match status" value="1"/>
</dbReference>
<evidence type="ECO:0000256" key="1">
    <source>
        <dbReference type="SAM" id="Phobius"/>
    </source>
</evidence>
<dbReference type="EMBL" id="CP022752">
    <property type="protein sequence ID" value="ASU80661.1"/>
    <property type="molecule type" value="Genomic_DNA"/>
</dbReference>
<feature type="transmembrane region" description="Helical" evidence="1">
    <location>
        <begin position="6"/>
        <end position="25"/>
    </location>
</feature>
<proteinExistence type="predicted"/>
<evidence type="ECO:0000313" key="2">
    <source>
        <dbReference type="EMBL" id="ASU80661.1"/>
    </source>
</evidence>
<organism evidence="2 3">
    <name type="scientific">Actinopolyspora erythraea</name>
    <dbReference type="NCBI Taxonomy" id="414996"/>
    <lineage>
        <taxon>Bacteria</taxon>
        <taxon>Bacillati</taxon>
        <taxon>Actinomycetota</taxon>
        <taxon>Actinomycetes</taxon>
        <taxon>Actinopolysporales</taxon>
        <taxon>Actinopolysporaceae</taxon>
        <taxon>Actinopolyspora</taxon>
    </lineage>
</organism>
<keyword evidence="1" id="KW-0472">Membrane</keyword>
<dbReference type="RefSeq" id="WP_084133759.1">
    <property type="nucleotide sequence ID" value="NZ_CP022752.1"/>
</dbReference>
<feature type="transmembrane region" description="Helical" evidence="1">
    <location>
        <begin position="87"/>
        <end position="107"/>
    </location>
</feature>
<dbReference type="InterPro" id="IPR025962">
    <property type="entry name" value="SdpI/YhfL"/>
</dbReference>
<evidence type="ECO:0008006" key="4">
    <source>
        <dbReference type="Google" id="ProtNLM"/>
    </source>
</evidence>
<gene>
    <name evidence="2" type="ORF">CDG81_23015</name>
</gene>
<keyword evidence="1" id="KW-0812">Transmembrane</keyword>
<keyword evidence="1" id="KW-1133">Transmembrane helix</keyword>
<name>A0A223RXQ7_9ACTN</name>
<evidence type="ECO:0000313" key="3">
    <source>
        <dbReference type="Proteomes" id="UP000215043"/>
    </source>
</evidence>
<reference evidence="2 3" key="1">
    <citation type="submission" date="2017-08" db="EMBL/GenBank/DDBJ databases">
        <title>The complete genome sequence of moderately halophilic actinomycete Actinopolyspora erythraea YIM 90600, the producer of novel erythromycin, novel actinopolysporins A-C and tubercidin.</title>
        <authorList>
            <person name="Yin M."/>
            <person name="Tang S."/>
        </authorList>
    </citation>
    <scope>NUCLEOTIDE SEQUENCE [LARGE SCALE GENOMIC DNA]</scope>
    <source>
        <strain evidence="2 3">YIM 90600</strain>
    </source>
</reference>
<dbReference type="Proteomes" id="UP000215043">
    <property type="component" value="Chromosome"/>
</dbReference>
<sequence length="177" mass="16481">MALASLIIVCAVVIAAGFAALALGWRGLRGTLPRNRYVGVRTPAALRDDETFRLANRVAAPPILASGAIAVVVGCCLAVLGGTGTGWLITGIGAFGALVLLVAGGVLGGRAAAAAPEPSGCAVCSTAPEENVPAAGGGGGCAAAGLCSAAGGCFAATATAPPGGAGDSGNPAASGGA</sequence>